<organism evidence="5 6">
    <name type="scientific">Bathymodiolus thermophilus thioautotrophic gill symbiont</name>
    <dbReference type="NCBI Taxonomy" id="2360"/>
    <lineage>
        <taxon>Bacteria</taxon>
        <taxon>Pseudomonadati</taxon>
        <taxon>Pseudomonadota</taxon>
        <taxon>Gammaproteobacteria</taxon>
        <taxon>sulfur-oxidizing symbionts</taxon>
    </lineage>
</organism>
<dbReference type="Gene3D" id="3.90.220.20">
    <property type="entry name" value="DNA methylase specificity domains"/>
    <property type="match status" value="1"/>
</dbReference>
<evidence type="ECO:0000256" key="2">
    <source>
        <dbReference type="ARBA" id="ARBA00022747"/>
    </source>
</evidence>
<feature type="domain" description="Type I restriction modification DNA specificity" evidence="4">
    <location>
        <begin position="17"/>
        <end position="206"/>
    </location>
</feature>
<keyword evidence="6" id="KW-1185">Reference proteome</keyword>
<reference evidence="5 6" key="1">
    <citation type="submission" date="2020-05" db="EMBL/GenBank/DDBJ databases">
        <authorList>
            <person name="Petersen J."/>
            <person name="Sayavedra L."/>
        </authorList>
    </citation>
    <scope>NUCLEOTIDE SEQUENCE [LARGE SCALE GENOMIC DNA]</scope>
    <source>
        <strain evidence="5">B azoricus SOX ET2 1586I</strain>
    </source>
</reference>
<dbReference type="Proteomes" id="UP000626656">
    <property type="component" value="Unassembled WGS sequence"/>
</dbReference>
<dbReference type="InterPro" id="IPR000055">
    <property type="entry name" value="Restrct_endonuc_typeI_TRD"/>
</dbReference>
<dbReference type="Pfam" id="PF01420">
    <property type="entry name" value="Methylase_S"/>
    <property type="match status" value="1"/>
</dbReference>
<dbReference type="PANTHER" id="PTHR43140:SF1">
    <property type="entry name" value="TYPE I RESTRICTION ENZYME ECOKI SPECIFICITY SUBUNIT"/>
    <property type="match status" value="1"/>
</dbReference>
<comment type="caution">
    <text evidence="5">The sequence shown here is derived from an EMBL/GenBank/DDBJ whole genome shotgun (WGS) entry which is preliminary data.</text>
</comment>
<evidence type="ECO:0000259" key="4">
    <source>
        <dbReference type="Pfam" id="PF01420"/>
    </source>
</evidence>
<dbReference type="SUPFAM" id="SSF116734">
    <property type="entry name" value="DNA methylase specificity domain"/>
    <property type="match status" value="1"/>
</dbReference>
<accession>A0ABN7GDM0</accession>
<keyword evidence="3" id="KW-0238">DNA-binding</keyword>
<dbReference type="EMBL" id="CAHJWF010000493">
    <property type="protein sequence ID" value="CAB5507926.1"/>
    <property type="molecule type" value="Genomic_DNA"/>
</dbReference>
<protein>
    <submittedName>
        <fullName evidence="5">Type I restriction-modification system, specificity subunit S</fullName>
    </submittedName>
</protein>
<dbReference type="PANTHER" id="PTHR43140">
    <property type="entry name" value="TYPE-1 RESTRICTION ENZYME ECOKI SPECIFICITY PROTEIN"/>
    <property type="match status" value="1"/>
</dbReference>
<proteinExistence type="inferred from homology"/>
<gene>
    <name evidence="5" type="ORF">AZO1586I_2201</name>
</gene>
<sequence>MGQMSFLEKLLNGAEVEWKVLGEVSEIYGGLTGKNKQDFENGNATYIPYKNIFDNIEIKMDKLESVKVAGSEKQHTVKYGDVLFTGSSERADEAGMSSAVTEKIENSIYLNSFSFGVRFNENITLAPEFLKYLFRSHFMRKEIAKTANGVTRFNISKAQFKKLQIPIPCPNNPEKSLAIQAEIVRILDTFTELTTDLTTELTTELTARKKQYNYYRDQLLNFDDGEVEWKALGEVCEVGTGRSNRQDEVEKFVTLRLNTQVTLYLLVLVSGLVRVTTSTTR</sequence>
<keyword evidence="2" id="KW-0680">Restriction system</keyword>
<dbReference type="InterPro" id="IPR044946">
    <property type="entry name" value="Restrct_endonuc_typeI_TRD_sf"/>
</dbReference>
<dbReference type="InterPro" id="IPR051212">
    <property type="entry name" value="Type-I_RE_S_subunit"/>
</dbReference>
<evidence type="ECO:0000313" key="5">
    <source>
        <dbReference type="EMBL" id="CAB5507926.1"/>
    </source>
</evidence>
<name>A0ABN7GDM0_9GAMM</name>
<evidence type="ECO:0000313" key="6">
    <source>
        <dbReference type="Proteomes" id="UP000626656"/>
    </source>
</evidence>
<comment type="similarity">
    <text evidence="1">Belongs to the type-I restriction system S methylase family.</text>
</comment>
<evidence type="ECO:0000256" key="1">
    <source>
        <dbReference type="ARBA" id="ARBA00010923"/>
    </source>
</evidence>
<evidence type="ECO:0000256" key="3">
    <source>
        <dbReference type="ARBA" id="ARBA00023125"/>
    </source>
</evidence>